<sequence length="200" mass="23177">MESQTAVLRAATAADAENLLKIYAPYVRETAITFEYDVPSVEEFAGRIESVLKKYPYLVAQRGDEILGYAYAGSFHARPAYDWAVEVSIYVDRDKKRTGIGSMLYRALEATLREQGILNVNACIAYPEVEDEYLTRNSVGFHEHLGYRWVGEFRKCGYKFDRWYNMVWMEKHIGEHQSAQPAPKTFEEVRGIIREKYHIE</sequence>
<dbReference type="Pfam" id="PF13420">
    <property type="entry name" value="Acetyltransf_4"/>
    <property type="match status" value="1"/>
</dbReference>
<name>A0A926HTW1_9FIRM</name>
<reference evidence="2" key="1">
    <citation type="submission" date="2020-08" db="EMBL/GenBank/DDBJ databases">
        <title>Genome public.</title>
        <authorList>
            <person name="Liu C."/>
            <person name="Sun Q."/>
        </authorList>
    </citation>
    <scope>NUCLEOTIDE SEQUENCE</scope>
    <source>
        <strain evidence="2">BX7</strain>
    </source>
</reference>
<accession>A0A926HTW1</accession>
<dbReference type="PANTHER" id="PTHR43072:SF8">
    <property type="entry name" value="ACYLTRANSFERASE FABY-RELATED"/>
    <property type="match status" value="1"/>
</dbReference>
<dbReference type="Gene3D" id="3.40.630.30">
    <property type="match status" value="1"/>
</dbReference>
<proteinExistence type="predicted"/>
<protein>
    <submittedName>
        <fullName evidence="2">GNAT family N-acetyltransferase</fullName>
    </submittedName>
</protein>
<dbReference type="AlphaFoldDB" id="A0A926HTW1"/>
<dbReference type="RefSeq" id="WP_249298957.1">
    <property type="nucleotide sequence ID" value="NZ_JACRSP010000001.1"/>
</dbReference>
<feature type="domain" description="N-acetyltransferase" evidence="1">
    <location>
        <begin position="6"/>
        <end position="174"/>
    </location>
</feature>
<dbReference type="PROSITE" id="PS51186">
    <property type="entry name" value="GNAT"/>
    <property type="match status" value="1"/>
</dbReference>
<comment type="caution">
    <text evidence="2">The sequence shown here is derived from an EMBL/GenBank/DDBJ whole genome shotgun (WGS) entry which is preliminary data.</text>
</comment>
<dbReference type="GO" id="GO:0016747">
    <property type="term" value="F:acyltransferase activity, transferring groups other than amino-acyl groups"/>
    <property type="evidence" value="ECO:0007669"/>
    <property type="project" value="InterPro"/>
</dbReference>
<keyword evidence="3" id="KW-1185">Reference proteome</keyword>
<dbReference type="InterPro" id="IPR016181">
    <property type="entry name" value="Acyl_CoA_acyltransferase"/>
</dbReference>
<dbReference type="PANTHER" id="PTHR43072">
    <property type="entry name" value="N-ACETYLTRANSFERASE"/>
    <property type="match status" value="1"/>
</dbReference>
<dbReference type="CDD" id="cd04301">
    <property type="entry name" value="NAT_SF"/>
    <property type="match status" value="1"/>
</dbReference>
<gene>
    <name evidence="2" type="ORF">H8695_01175</name>
</gene>
<evidence type="ECO:0000313" key="2">
    <source>
        <dbReference type="EMBL" id="MBC8535310.1"/>
    </source>
</evidence>
<dbReference type="SUPFAM" id="SSF55729">
    <property type="entry name" value="Acyl-CoA N-acyltransferases (Nat)"/>
    <property type="match status" value="1"/>
</dbReference>
<dbReference type="InterPro" id="IPR000182">
    <property type="entry name" value="GNAT_dom"/>
</dbReference>
<organism evidence="2 3">
    <name type="scientific">Feifania hominis</name>
    <dbReference type="NCBI Taxonomy" id="2763660"/>
    <lineage>
        <taxon>Bacteria</taxon>
        <taxon>Bacillati</taxon>
        <taxon>Bacillota</taxon>
        <taxon>Clostridia</taxon>
        <taxon>Eubacteriales</taxon>
        <taxon>Feifaniaceae</taxon>
        <taxon>Feifania</taxon>
    </lineage>
</organism>
<evidence type="ECO:0000259" key="1">
    <source>
        <dbReference type="PROSITE" id="PS51186"/>
    </source>
</evidence>
<evidence type="ECO:0000313" key="3">
    <source>
        <dbReference type="Proteomes" id="UP000620366"/>
    </source>
</evidence>
<dbReference type="EMBL" id="JACRSP010000001">
    <property type="protein sequence ID" value="MBC8535310.1"/>
    <property type="molecule type" value="Genomic_DNA"/>
</dbReference>
<dbReference type="Proteomes" id="UP000620366">
    <property type="component" value="Unassembled WGS sequence"/>
</dbReference>